<evidence type="ECO:0000256" key="3">
    <source>
        <dbReference type="ARBA" id="ARBA00034078"/>
    </source>
</evidence>
<dbReference type="InterPro" id="IPR012675">
    <property type="entry name" value="Beta-grasp_dom_sf"/>
</dbReference>
<accession>A0ABW0RYU5</accession>
<dbReference type="PRINTS" id="PR00371">
    <property type="entry name" value="FPNCR"/>
</dbReference>
<feature type="domain" description="4Fe-4S ferredoxin-type" evidence="5">
    <location>
        <begin position="30"/>
        <end position="62"/>
    </location>
</feature>
<dbReference type="CDD" id="cd06209">
    <property type="entry name" value="BenDO_FAD_NAD"/>
    <property type="match status" value="1"/>
</dbReference>
<dbReference type="InterPro" id="IPR017927">
    <property type="entry name" value="FAD-bd_FR_type"/>
</dbReference>
<dbReference type="InterPro" id="IPR001709">
    <property type="entry name" value="Flavoprot_Pyr_Nucl_cyt_Rdtase"/>
</dbReference>
<comment type="caution">
    <text evidence="7">The sequence shown here is derived from an EMBL/GenBank/DDBJ whole genome shotgun (WGS) entry which is preliminary data.</text>
</comment>
<evidence type="ECO:0000256" key="2">
    <source>
        <dbReference type="ARBA" id="ARBA00022714"/>
    </source>
</evidence>
<evidence type="ECO:0000259" key="4">
    <source>
        <dbReference type="PROSITE" id="PS51085"/>
    </source>
</evidence>
<dbReference type="Proteomes" id="UP001596086">
    <property type="component" value="Unassembled WGS sequence"/>
</dbReference>
<dbReference type="Gene3D" id="2.40.30.10">
    <property type="entry name" value="Translation factors"/>
    <property type="match status" value="1"/>
</dbReference>
<dbReference type="SUPFAM" id="SSF54292">
    <property type="entry name" value="2Fe-2S ferredoxin-like"/>
    <property type="match status" value="1"/>
</dbReference>
<dbReference type="InterPro" id="IPR008333">
    <property type="entry name" value="Cbr1-like_FAD-bd_dom"/>
</dbReference>
<reference evidence="8" key="1">
    <citation type="journal article" date="2019" name="Int. J. Syst. Evol. Microbiol.">
        <title>The Global Catalogue of Microorganisms (GCM) 10K type strain sequencing project: providing services to taxonomists for standard genome sequencing and annotation.</title>
        <authorList>
            <consortium name="The Broad Institute Genomics Platform"/>
            <consortium name="The Broad Institute Genome Sequencing Center for Infectious Disease"/>
            <person name="Wu L."/>
            <person name="Ma J."/>
        </authorList>
    </citation>
    <scope>NUCLEOTIDE SEQUENCE [LARGE SCALE GENOMIC DNA]</scope>
    <source>
        <strain evidence="8">CGMCC 4.5798</strain>
    </source>
</reference>
<evidence type="ECO:0000259" key="5">
    <source>
        <dbReference type="PROSITE" id="PS51379"/>
    </source>
</evidence>
<dbReference type="NCBIfam" id="NF040810">
    <property type="entry name" value="BenC"/>
    <property type="match status" value="1"/>
</dbReference>
<dbReference type="PROSITE" id="PS51379">
    <property type="entry name" value="4FE4S_FER_2"/>
    <property type="match status" value="1"/>
</dbReference>
<dbReference type="InterPro" id="IPR006058">
    <property type="entry name" value="2Fe2S_fd_BS"/>
</dbReference>
<comment type="cofactor">
    <cofactor evidence="1">
        <name>FAD</name>
        <dbReference type="ChEBI" id="CHEBI:57692"/>
    </cofactor>
</comment>
<dbReference type="PRINTS" id="PR00410">
    <property type="entry name" value="PHEHYDRXLASE"/>
</dbReference>
<dbReference type="InterPro" id="IPR047683">
    <property type="entry name" value="BenC-like_FAD_NAD-bd"/>
</dbReference>
<dbReference type="PANTHER" id="PTHR47354">
    <property type="entry name" value="NADH OXIDOREDUCTASE HCR"/>
    <property type="match status" value="1"/>
</dbReference>
<dbReference type="EMBL" id="JBHSMZ010000006">
    <property type="protein sequence ID" value="MFC5548815.1"/>
    <property type="molecule type" value="Genomic_DNA"/>
</dbReference>
<dbReference type="Gene3D" id="3.40.50.80">
    <property type="entry name" value="Nucleotide-binding domain of ferredoxin-NADP reductase (FNR) module"/>
    <property type="match status" value="1"/>
</dbReference>
<dbReference type="PROSITE" id="PS00197">
    <property type="entry name" value="2FE2S_FER_1"/>
    <property type="match status" value="1"/>
</dbReference>
<dbReference type="SUPFAM" id="SSF52343">
    <property type="entry name" value="Ferredoxin reductase-like, C-terminal NADP-linked domain"/>
    <property type="match status" value="1"/>
</dbReference>
<feature type="domain" description="FAD-binding FR-type" evidence="6">
    <location>
        <begin position="105"/>
        <end position="205"/>
    </location>
</feature>
<feature type="domain" description="2Fe-2S ferredoxin-type" evidence="4">
    <location>
        <begin position="3"/>
        <end position="98"/>
    </location>
</feature>
<dbReference type="Pfam" id="PF00111">
    <property type="entry name" value="Fer2"/>
    <property type="match status" value="1"/>
</dbReference>
<dbReference type="PANTHER" id="PTHR47354:SF5">
    <property type="entry name" value="PROTEIN RFBI"/>
    <property type="match status" value="1"/>
</dbReference>
<dbReference type="SUPFAM" id="SSF63380">
    <property type="entry name" value="Riboflavin synthase domain-like"/>
    <property type="match status" value="1"/>
</dbReference>
<dbReference type="Gene3D" id="3.10.20.30">
    <property type="match status" value="1"/>
</dbReference>
<name>A0ABW0RYU5_9BURK</name>
<dbReference type="InterPro" id="IPR001433">
    <property type="entry name" value="OxRdtase_FAD/NAD-bd"/>
</dbReference>
<evidence type="ECO:0000313" key="8">
    <source>
        <dbReference type="Proteomes" id="UP001596086"/>
    </source>
</evidence>
<keyword evidence="2" id="KW-0411">Iron-sulfur</keyword>
<evidence type="ECO:0000259" key="6">
    <source>
        <dbReference type="PROSITE" id="PS51384"/>
    </source>
</evidence>
<dbReference type="InterPro" id="IPR017896">
    <property type="entry name" value="4Fe4S_Fe-S-bd"/>
</dbReference>
<evidence type="ECO:0000313" key="7">
    <source>
        <dbReference type="EMBL" id="MFC5548815.1"/>
    </source>
</evidence>
<dbReference type="Pfam" id="PF00175">
    <property type="entry name" value="NAD_binding_1"/>
    <property type="match status" value="1"/>
</dbReference>
<dbReference type="CDD" id="cd00207">
    <property type="entry name" value="fer2"/>
    <property type="match status" value="1"/>
</dbReference>
<dbReference type="InterPro" id="IPR017938">
    <property type="entry name" value="Riboflavin_synthase-like_b-brl"/>
</dbReference>
<gene>
    <name evidence="7" type="primary">benC</name>
    <name evidence="7" type="ORF">ACFPO9_09840</name>
</gene>
<evidence type="ECO:0000256" key="1">
    <source>
        <dbReference type="ARBA" id="ARBA00001974"/>
    </source>
</evidence>
<keyword evidence="2" id="KW-0408">Iron</keyword>
<protein>
    <submittedName>
        <fullName evidence="7">Benzoate 1,2-dioxygenase electron transfer component BenC</fullName>
    </submittedName>
</protein>
<keyword evidence="2" id="KW-0001">2Fe-2S</keyword>
<comment type="cofactor">
    <cofactor evidence="3">
        <name>[2Fe-2S] cluster</name>
        <dbReference type="ChEBI" id="CHEBI:190135"/>
    </cofactor>
</comment>
<dbReference type="InterPro" id="IPR039261">
    <property type="entry name" value="FNR_nucleotide-bd"/>
</dbReference>
<dbReference type="RefSeq" id="WP_379770032.1">
    <property type="nucleotide sequence ID" value="NZ_JBHSMZ010000006.1"/>
</dbReference>
<dbReference type="InterPro" id="IPR001041">
    <property type="entry name" value="2Fe-2S_ferredoxin-type"/>
</dbReference>
<keyword evidence="8" id="KW-1185">Reference proteome</keyword>
<keyword evidence="2" id="KW-0479">Metal-binding</keyword>
<proteinExistence type="predicted"/>
<dbReference type="PROSITE" id="PS51085">
    <property type="entry name" value="2FE2S_FER_2"/>
    <property type="match status" value="1"/>
</dbReference>
<dbReference type="InterPro" id="IPR036010">
    <property type="entry name" value="2Fe-2S_ferredoxin-like_sf"/>
</dbReference>
<organism evidence="7 8">
    <name type="scientific">Massilia aerilata</name>
    <dbReference type="NCBI Taxonomy" id="453817"/>
    <lineage>
        <taxon>Bacteria</taxon>
        <taxon>Pseudomonadati</taxon>
        <taxon>Pseudomonadota</taxon>
        <taxon>Betaproteobacteria</taxon>
        <taxon>Burkholderiales</taxon>
        <taxon>Oxalobacteraceae</taxon>
        <taxon>Telluria group</taxon>
        <taxon>Massilia</taxon>
    </lineage>
</organism>
<dbReference type="InterPro" id="IPR050415">
    <property type="entry name" value="MRET"/>
</dbReference>
<dbReference type="Pfam" id="PF00970">
    <property type="entry name" value="FAD_binding_6"/>
    <property type="match status" value="1"/>
</dbReference>
<sequence>MSHTIALQFEDGVTRFISCHPNEKLADAAYRQKVNIPLDCRDGACGTCRALCESGSYDMPPDSYIEDALDEQDARAGHVLACQMRPTSDCVVRIPATAASCKTGNKAFPGKIAAVEQLSASTIRFAVALDDPDQLDFLPGQYVNVSVPGTGQTRSYSFSSAPGADQASFVVRNVPNGLMSSWLTGQARAGDAVSFTGPYGSFYLRPLQRPVLMLAGGTGIAPFLAMLDVLARQGFTHPVRLVYAVTKDHDLVALEQLERIAAAHPRFTYVTCVASEASSHPRKGYATAHVEPGWMHKGDVDVYLCGPVPMVEAVRGWLAETGVKPASFHFEKFSATSTADAKTGGPA</sequence>
<dbReference type="PROSITE" id="PS51384">
    <property type="entry name" value="FAD_FR"/>
    <property type="match status" value="1"/>
</dbReference>